<dbReference type="PROSITE" id="PS50025">
    <property type="entry name" value="LAM_G_DOMAIN"/>
    <property type="match status" value="2"/>
</dbReference>
<dbReference type="Proteomes" id="UP001286313">
    <property type="component" value="Unassembled WGS sequence"/>
</dbReference>
<dbReference type="GO" id="GO:0045296">
    <property type="term" value="F:cadherin binding"/>
    <property type="evidence" value="ECO:0007669"/>
    <property type="project" value="TreeGrafter"/>
</dbReference>
<evidence type="ECO:0000259" key="13">
    <source>
        <dbReference type="PROSITE" id="PS50268"/>
    </source>
</evidence>
<dbReference type="PROSITE" id="PS00232">
    <property type="entry name" value="CADHERIN_1"/>
    <property type="match status" value="1"/>
</dbReference>
<feature type="region of interest" description="Disordered" evidence="9">
    <location>
        <begin position="1417"/>
        <end position="1445"/>
    </location>
</feature>
<proteinExistence type="predicted"/>
<dbReference type="InterPro" id="IPR013320">
    <property type="entry name" value="ConA-like_dom_sf"/>
</dbReference>
<dbReference type="PANTHER" id="PTHR24027">
    <property type="entry name" value="CADHERIN-23"/>
    <property type="match status" value="1"/>
</dbReference>
<protein>
    <recommendedName>
        <fullName evidence="16">Neural-cadherin</fullName>
    </recommendedName>
</protein>
<dbReference type="GO" id="GO:0008013">
    <property type="term" value="F:beta-catenin binding"/>
    <property type="evidence" value="ECO:0007669"/>
    <property type="project" value="TreeGrafter"/>
</dbReference>
<dbReference type="SUPFAM" id="SSF57184">
    <property type="entry name" value="Growth factor receptor domain"/>
    <property type="match status" value="1"/>
</dbReference>
<gene>
    <name evidence="14" type="ORF">Pcinc_033702</name>
</gene>
<keyword evidence="6 8" id="KW-1015">Disulfide bond</keyword>
<dbReference type="GO" id="GO:0005509">
    <property type="term" value="F:calcium ion binding"/>
    <property type="evidence" value="ECO:0007669"/>
    <property type="project" value="UniProtKB-UniRule"/>
</dbReference>
<keyword evidence="15" id="KW-1185">Reference proteome</keyword>
<organism evidence="14 15">
    <name type="scientific">Petrolisthes cinctipes</name>
    <name type="common">Flat porcelain crab</name>
    <dbReference type="NCBI Taxonomy" id="88211"/>
    <lineage>
        <taxon>Eukaryota</taxon>
        <taxon>Metazoa</taxon>
        <taxon>Ecdysozoa</taxon>
        <taxon>Arthropoda</taxon>
        <taxon>Crustacea</taxon>
        <taxon>Multicrustacea</taxon>
        <taxon>Malacostraca</taxon>
        <taxon>Eumalacostraca</taxon>
        <taxon>Eucarida</taxon>
        <taxon>Decapoda</taxon>
        <taxon>Pleocyemata</taxon>
        <taxon>Anomura</taxon>
        <taxon>Galatheoidea</taxon>
        <taxon>Porcellanidae</taxon>
        <taxon>Petrolisthes</taxon>
    </lineage>
</organism>
<dbReference type="CDD" id="cd00110">
    <property type="entry name" value="LamG"/>
    <property type="match status" value="2"/>
</dbReference>
<dbReference type="Gene3D" id="2.60.40.60">
    <property type="entry name" value="Cadherins"/>
    <property type="match status" value="4"/>
</dbReference>
<dbReference type="SMART" id="SM00112">
    <property type="entry name" value="CA"/>
    <property type="match status" value="4"/>
</dbReference>
<feature type="disulfide bond" evidence="8">
    <location>
        <begin position="1078"/>
        <end position="1087"/>
    </location>
</feature>
<dbReference type="InterPro" id="IPR039808">
    <property type="entry name" value="Cadherin"/>
</dbReference>
<dbReference type="SMART" id="SM00181">
    <property type="entry name" value="EGF"/>
    <property type="match status" value="4"/>
</dbReference>
<feature type="domain" description="Cadherin" evidence="13">
    <location>
        <begin position="173"/>
        <end position="271"/>
    </location>
</feature>
<dbReference type="InterPro" id="IPR020894">
    <property type="entry name" value="Cadherin_CS"/>
</dbReference>
<dbReference type="InterPro" id="IPR009030">
    <property type="entry name" value="Growth_fac_rcpt_cys_sf"/>
</dbReference>
<dbReference type="InterPro" id="IPR015919">
    <property type="entry name" value="Cadherin-like_sf"/>
</dbReference>
<feature type="compositionally biased region" description="Gly residues" evidence="9">
    <location>
        <begin position="1550"/>
        <end position="1563"/>
    </location>
</feature>
<feature type="disulfide bond" evidence="8">
    <location>
        <begin position="1355"/>
        <end position="1364"/>
    </location>
</feature>
<evidence type="ECO:0000256" key="7">
    <source>
        <dbReference type="PROSITE-ProRule" id="PRU00043"/>
    </source>
</evidence>
<feature type="compositionally biased region" description="Pro residues" evidence="9">
    <location>
        <begin position="884"/>
        <end position="903"/>
    </location>
</feature>
<name>A0AAE1ERS4_PETCI</name>
<feature type="region of interest" description="Disordered" evidence="9">
    <location>
        <begin position="1523"/>
        <end position="1635"/>
    </location>
</feature>
<dbReference type="PRINTS" id="PR00205">
    <property type="entry name" value="CADHERIN"/>
</dbReference>
<evidence type="ECO:0008006" key="16">
    <source>
        <dbReference type="Google" id="ProtNLM"/>
    </source>
</evidence>
<feature type="compositionally biased region" description="Pro residues" evidence="9">
    <location>
        <begin position="1575"/>
        <end position="1586"/>
    </location>
</feature>
<dbReference type="GO" id="GO:0007156">
    <property type="term" value="P:homophilic cell adhesion via plasma membrane adhesion molecules"/>
    <property type="evidence" value="ECO:0007669"/>
    <property type="project" value="InterPro"/>
</dbReference>
<evidence type="ECO:0000259" key="11">
    <source>
        <dbReference type="PROSITE" id="PS50025"/>
    </source>
</evidence>
<dbReference type="CDD" id="cd11304">
    <property type="entry name" value="Cadherin_repeat"/>
    <property type="match status" value="5"/>
</dbReference>
<dbReference type="PROSITE" id="PS00010">
    <property type="entry name" value="ASX_HYDROXYL"/>
    <property type="match status" value="1"/>
</dbReference>
<dbReference type="PROSITE" id="PS01186">
    <property type="entry name" value="EGF_2"/>
    <property type="match status" value="1"/>
</dbReference>
<feature type="non-terminal residue" evidence="14">
    <location>
        <position position="1"/>
    </location>
</feature>
<dbReference type="Pfam" id="PF02210">
    <property type="entry name" value="Laminin_G_2"/>
    <property type="match status" value="1"/>
</dbReference>
<dbReference type="PROSITE" id="PS01187">
    <property type="entry name" value="EGF_CA"/>
    <property type="match status" value="1"/>
</dbReference>
<reference evidence="14" key="1">
    <citation type="submission" date="2023-10" db="EMBL/GenBank/DDBJ databases">
        <title>Genome assemblies of two species of porcelain crab, Petrolisthes cinctipes and Petrolisthes manimaculis (Anomura: Porcellanidae).</title>
        <authorList>
            <person name="Angst P."/>
        </authorList>
    </citation>
    <scope>NUCLEOTIDE SEQUENCE</scope>
    <source>
        <strain evidence="14">PB745_01</strain>
        <tissue evidence="14">Gill</tissue>
    </source>
</reference>
<evidence type="ECO:0000256" key="4">
    <source>
        <dbReference type="ARBA" id="ARBA00022837"/>
    </source>
</evidence>
<dbReference type="GO" id="GO:0048513">
    <property type="term" value="P:animal organ development"/>
    <property type="evidence" value="ECO:0007669"/>
    <property type="project" value="UniProtKB-ARBA"/>
</dbReference>
<evidence type="ECO:0000256" key="9">
    <source>
        <dbReference type="SAM" id="MobiDB-lite"/>
    </source>
</evidence>
<keyword evidence="2 8" id="KW-0245">EGF-like domain</keyword>
<feature type="region of interest" description="Disordered" evidence="9">
    <location>
        <begin position="651"/>
        <end position="683"/>
    </location>
</feature>
<dbReference type="InterPro" id="IPR000152">
    <property type="entry name" value="EGF-type_Asp/Asn_hydroxyl_site"/>
</dbReference>
<dbReference type="GO" id="GO:0016342">
    <property type="term" value="C:catenin complex"/>
    <property type="evidence" value="ECO:0007669"/>
    <property type="project" value="TreeGrafter"/>
</dbReference>
<feature type="disulfide bond" evidence="8">
    <location>
        <begin position="1057"/>
        <end position="1067"/>
    </location>
</feature>
<dbReference type="InterPro" id="IPR002126">
    <property type="entry name" value="Cadherin-like_dom"/>
</dbReference>
<evidence type="ECO:0000313" key="14">
    <source>
        <dbReference type="EMBL" id="KAK3860231.1"/>
    </source>
</evidence>
<feature type="domain" description="EGF-like" evidence="12">
    <location>
        <begin position="803"/>
        <end position="839"/>
    </location>
</feature>
<evidence type="ECO:0000256" key="5">
    <source>
        <dbReference type="ARBA" id="ARBA00023136"/>
    </source>
</evidence>
<dbReference type="SUPFAM" id="SSF49313">
    <property type="entry name" value="Cadherin-like"/>
    <property type="match status" value="5"/>
</dbReference>
<keyword evidence="10" id="KW-1133">Transmembrane helix</keyword>
<keyword evidence="5 10" id="KW-0472">Membrane</keyword>
<dbReference type="Gene3D" id="2.60.120.200">
    <property type="match status" value="2"/>
</dbReference>
<feature type="compositionally biased region" description="Low complexity" evidence="9">
    <location>
        <begin position="1600"/>
        <end position="1614"/>
    </location>
</feature>
<feature type="domain" description="Laminin G" evidence="11">
    <location>
        <begin position="1091"/>
        <end position="1285"/>
    </location>
</feature>
<dbReference type="GO" id="GO:0031175">
    <property type="term" value="P:neuron projection development"/>
    <property type="evidence" value="ECO:0007669"/>
    <property type="project" value="TreeGrafter"/>
</dbReference>
<keyword evidence="4 7" id="KW-0106">Calcium</keyword>
<feature type="domain" description="EGF-like" evidence="12">
    <location>
        <begin position="1328"/>
        <end position="1365"/>
    </location>
</feature>
<dbReference type="GO" id="GO:0016477">
    <property type="term" value="P:cell migration"/>
    <property type="evidence" value="ECO:0007669"/>
    <property type="project" value="TreeGrafter"/>
</dbReference>
<feature type="compositionally biased region" description="Basic and acidic residues" evidence="9">
    <location>
        <begin position="1624"/>
        <end position="1635"/>
    </location>
</feature>
<dbReference type="InterPro" id="IPR013111">
    <property type="entry name" value="EGF_extracell"/>
</dbReference>
<dbReference type="GO" id="GO:0001736">
    <property type="term" value="P:establishment of planar polarity"/>
    <property type="evidence" value="ECO:0007669"/>
    <property type="project" value="UniProtKB-ARBA"/>
</dbReference>
<feature type="domain" description="Cadherin" evidence="13">
    <location>
        <begin position="25"/>
        <end position="136"/>
    </location>
</feature>
<keyword evidence="3" id="KW-0677">Repeat</keyword>
<keyword evidence="10" id="KW-0812">Transmembrane</keyword>
<feature type="domain" description="EGF-like" evidence="12">
    <location>
        <begin position="1289"/>
        <end position="1327"/>
    </location>
</feature>
<feature type="domain" description="Laminin G" evidence="11">
    <location>
        <begin position="840"/>
        <end position="1050"/>
    </location>
</feature>
<feature type="compositionally biased region" description="Low complexity" evidence="9">
    <location>
        <begin position="669"/>
        <end position="683"/>
    </location>
</feature>
<dbReference type="SMART" id="SM00179">
    <property type="entry name" value="EGF_CA"/>
    <property type="match status" value="1"/>
</dbReference>
<accession>A0AAE1ERS4</accession>
<dbReference type="CDD" id="cd00054">
    <property type="entry name" value="EGF_CA"/>
    <property type="match status" value="2"/>
</dbReference>
<dbReference type="PROSITE" id="PS50268">
    <property type="entry name" value="CADHERIN_2"/>
    <property type="match status" value="4"/>
</dbReference>
<comment type="caution">
    <text evidence="14">The sequence shown here is derived from an EMBL/GenBank/DDBJ whole genome shotgun (WGS) entry which is preliminary data.</text>
</comment>
<dbReference type="FunFam" id="2.60.40.60:FF:000112">
    <property type="entry name" value="neural-cadherin isoform X1"/>
    <property type="match status" value="1"/>
</dbReference>
<dbReference type="EMBL" id="JAWQEG010004787">
    <property type="protein sequence ID" value="KAK3860231.1"/>
    <property type="molecule type" value="Genomic_DNA"/>
</dbReference>
<feature type="domain" description="EGF-like" evidence="12">
    <location>
        <begin position="1053"/>
        <end position="1088"/>
    </location>
</feature>
<evidence type="ECO:0000256" key="6">
    <source>
        <dbReference type="ARBA" id="ARBA00023157"/>
    </source>
</evidence>
<feature type="domain" description="Cadherin" evidence="13">
    <location>
        <begin position="380"/>
        <end position="497"/>
    </location>
</feature>
<feature type="region of interest" description="Disordered" evidence="9">
    <location>
        <begin position="882"/>
        <end position="903"/>
    </location>
</feature>
<comment type="subcellular location">
    <subcellularLocation>
        <location evidence="1">Membrane</location>
    </subcellularLocation>
</comment>
<dbReference type="PROSITE" id="PS50026">
    <property type="entry name" value="EGF_3"/>
    <property type="match status" value="4"/>
</dbReference>
<evidence type="ECO:0000256" key="10">
    <source>
        <dbReference type="SAM" id="Phobius"/>
    </source>
</evidence>
<feature type="transmembrane region" description="Helical" evidence="10">
    <location>
        <begin position="1376"/>
        <end position="1402"/>
    </location>
</feature>
<dbReference type="PANTHER" id="PTHR24027:SF438">
    <property type="entry name" value="CADHERIN 23"/>
    <property type="match status" value="1"/>
</dbReference>
<dbReference type="Gene3D" id="2.10.25.10">
    <property type="entry name" value="Laminin"/>
    <property type="match status" value="2"/>
</dbReference>
<evidence type="ECO:0000256" key="8">
    <source>
        <dbReference type="PROSITE-ProRule" id="PRU00076"/>
    </source>
</evidence>
<dbReference type="GO" id="GO:0007163">
    <property type="term" value="P:establishment or maintenance of cell polarity"/>
    <property type="evidence" value="ECO:0007669"/>
    <property type="project" value="UniProtKB-ARBA"/>
</dbReference>
<dbReference type="InterPro" id="IPR018097">
    <property type="entry name" value="EGF_Ca-bd_CS"/>
</dbReference>
<evidence type="ECO:0000256" key="3">
    <source>
        <dbReference type="ARBA" id="ARBA00022737"/>
    </source>
</evidence>
<feature type="domain" description="Cadherin" evidence="13">
    <location>
        <begin position="272"/>
        <end position="380"/>
    </location>
</feature>
<dbReference type="Pfam" id="PF07974">
    <property type="entry name" value="EGF_2"/>
    <property type="match status" value="1"/>
</dbReference>
<dbReference type="Pfam" id="PF00054">
    <property type="entry name" value="Laminin_G_1"/>
    <property type="match status" value="1"/>
</dbReference>
<dbReference type="InterPro" id="IPR001791">
    <property type="entry name" value="Laminin_G"/>
</dbReference>
<feature type="compositionally biased region" description="Gly residues" evidence="9">
    <location>
        <begin position="1432"/>
        <end position="1445"/>
    </location>
</feature>
<feature type="disulfide bond" evidence="8">
    <location>
        <begin position="829"/>
        <end position="838"/>
    </location>
</feature>
<dbReference type="InterPro" id="IPR000742">
    <property type="entry name" value="EGF"/>
</dbReference>
<dbReference type="InterPro" id="IPR001881">
    <property type="entry name" value="EGF-like_Ca-bd_dom"/>
</dbReference>
<dbReference type="PROSITE" id="PS00022">
    <property type="entry name" value="EGF_1"/>
    <property type="match status" value="3"/>
</dbReference>
<evidence type="ECO:0000259" key="12">
    <source>
        <dbReference type="PROSITE" id="PS50026"/>
    </source>
</evidence>
<comment type="caution">
    <text evidence="8">Lacks conserved residue(s) required for the propagation of feature annotation.</text>
</comment>
<sequence>RRIHVVETLVTVVVKDINDNSPVFPNSTMFGEVQENGPKDLPVVVVGAWDADDDTDGTNARLTYSIEKNVIDEHTGEAIFSVEGSTGVVRTALCCLDRETTPHYTIQVVASDGGGLKGTGTVVIRVTDENDNSPKLSRPHWELEVNETPSNNNNKNNNNYNNDDYNNYNNNTLLELTATDKDTSNVFAYRVVEESGWGWDMFGVRVEGSTGHLYPLTTLDYEDERYRRGFRFKVQVTDKGDSINAWNDSTHLDTAWVTVKLRDLNDNPPVFSRPHAHVTLREDTRPGTLLLTLHAHDPDKGGEGGVDYSVEGGWEALKVDTEGGVHLATQLDREATGGSGGVGGEGVARIVAVDRGTPPLSTTATLSITVTDVNDCPPTLLPPTLLHVVEEGPPSLLGILKATDPDVWELGHGPPFNLTLHPHNTQHVQTLINLKFDPYLDSGRGGAELWTTGPVDREEHRQLEVGVKVTDVEGLEAVQNITIIIDDINDNPMKPAAKTVYLWKTQGGGSEAPLGRVYVEDPDDWDVVDKTFSWVGSPHPLFSLSPSDGTIYASSQLREGRYELQFSVSDRVWEQRGVAANVTVVVKLLAPDALTHATPILLTPTTPAQLTRGWSPTDGGGGLGSLLQGVLGAVGDQKNYRVEVVSVYGPCHTPTTPNTPNTPTPNTPTPTATSSSSFSSSSFSSSSACVWVCVKDEATHTFMDPVKLQGLLALYTHQLETVTGLTVEVKDPGAPYTTLHPEYSTASTDPLHLHHQHHQHHDDSATSLASTSLPLQVVDTNATSLVTPRLTHAHHTCHHPQRHPLTCTPGSCLNGGRCVRSSHGNRCICPGSSWGPRCKVLSRSFNGRGWAWVPPVPPCLPATLSLRILTLHPHGLLLYSGPLSPAPTTPTPTPTRPSPTPTPTPMLAVQLVDGRPEVLVEGVGGGSIKLKINTTIHDGYWHSLHLSLDAKGVRLMSDLCGHGWEDEITQDSSHCLAREEWQESGQVWWPGSGPLQVGGAAHSPHQPQQHRWQESPTVQHLQGCISQLTINTQVVDLGEPPFSHASSSGCEVQEAACEEACGMRGRCYNGVMKPICECDPGWFGSRCNRATVPVRLGVSSYMKLALSFTPPPRLLRVQVRLRTRGLTNGLLLHLAAHHRDAAFSIHLRAGVACVSVSGAGWLAQTVCVEGQPLGDGVWHTVRAERHGHSLVVEVDDGDDWRHNESLVWMMSSGSPQPLHLDKHDGVTVGGLPHFEGVSLVNVQQDLQDTCLDDLRVSGHPLPLSPGVNRTNWGQVTTLEQFESGCPPPNPDPCKNTTCSLPLTCHLDWDQPTCSCGPGRQLVGRRCEDVDECVAWRPCLHGATCHNTRPGYLCVCSPRHLGDNCQWNRLPHDTHPLAAPAVVVALLTVSLLVLVMLGVVLSLRLHRLRVMRSGLHQTTQVGEKGNSNENLREGGGGTTEGGVAGGGEERLRVVDCMGLRGGGGTTEEGGAGSGGGVAGGGVGERLRVVGCLGLRGGDKKKMKSCSTDDINNQDTLLQLLKLKLTGDRQQQQQPRRVKKDKDQRRPSEGINLGGIGVGGGGGGVSAVVVEVRPPPHDPPPPPPPPMVLLPGEDLRAYAYEGDGSSSGSLTSTISDENSGRTSFDPGDKVDERVLLQ</sequence>
<feature type="compositionally biased region" description="Low complexity" evidence="9">
    <location>
        <begin position="1523"/>
        <end position="1533"/>
    </location>
</feature>
<dbReference type="SUPFAM" id="SSF49899">
    <property type="entry name" value="Concanavalin A-like lectins/glucanases"/>
    <property type="match status" value="2"/>
</dbReference>
<feature type="compositionally biased region" description="Polar residues" evidence="9">
    <location>
        <begin position="1417"/>
        <end position="1428"/>
    </location>
</feature>
<evidence type="ECO:0000256" key="1">
    <source>
        <dbReference type="ARBA" id="ARBA00004370"/>
    </source>
</evidence>
<evidence type="ECO:0000313" key="15">
    <source>
        <dbReference type="Proteomes" id="UP001286313"/>
    </source>
</evidence>
<evidence type="ECO:0000256" key="2">
    <source>
        <dbReference type="ARBA" id="ARBA00022536"/>
    </source>
</evidence>
<dbReference type="Pfam" id="PF00028">
    <property type="entry name" value="Cadherin"/>
    <property type="match status" value="2"/>
</dbReference>
<dbReference type="SMART" id="SM00282">
    <property type="entry name" value="LamG"/>
    <property type="match status" value="2"/>
</dbReference>